<organism evidence="2 3">
    <name type="scientific">Silurus asotus</name>
    <name type="common">Amur catfish</name>
    <name type="synonym">Parasilurus asotus</name>
    <dbReference type="NCBI Taxonomy" id="30991"/>
    <lineage>
        <taxon>Eukaryota</taxon>
        <taxon>Metazoa</taxon>
        <taxon>Chordata</taxon>
        <taxon>Craniata</taxon>
        <taxon>Vertebrata</taxon>
        <taxon>Euteleostomi</taxon>
        <taxon>Actinopterygii</taxon>
        <taxon>Neopterygii</taxon>
        <taxon>Teleostei</taxon>
        <taxon>Ostariophysi</taxon>
        <taxon>Siluriformes</taxon>
        <taxon>Siluridae</taxon>
        <taxon>Silurus</taxon>
    </lineage>
</organism>
<dbReference type="InterPro" id="IPR037391">
    <property type="entry name" value="PMF1-bd"/>
</dbReference>
<feature type="coiled-coil region" evidence="1">
    <location>
        <begin position="9"/>
        <end position="137"/>
    </location>
</feature>
<dbReference type="PANTHER" id="PTHR18881">
    <property type="entry name" value="POLYAMINE-MODULATED FACTOR 1-BINDING PROTEIN 1-RELATED"/>
    <property type="match status" value="1"/>
</dbReference>
<dbReference type="EMBL" id="MU582332">
    <property type="protein sequence ID" value="KAI5608505.1"/>
    <property type="molecule type" value="Genomic_DNA"/>
</dbReference>
<keyword evidence="1" id="KW-0175">Coiled coil</keyword>
<dbReference type="AlphaFoldDB" id="A0AAD5A387"/>
<evidence type="ECO:0000313" key="3">
    <source>
        <dbReference type="Proteomes" id="UP001205998"/>
    </source>
</evidence>
<dbReference type="GO" id="GO:0007283">
    <property type="term" value="P:spermatogenesis"/>
    <property type="evidence" value="ECO:0007669"/>
    <property type="project" value="TreeGrafter"/>
</dbReference>
<reference evidence="2" key="1">
    <citation type="submission" date="2018-07" db="EMBL/GenBank/DDBJ databases">
        <title>Comparative genomics of catfishes provides insights into carnivory and benthic adaptation.</title>
        <authorList>
            <person name="Zhang Y."/>
            <person name="Wang D."/>
            <person name="Peng Z."/>
            <person name="Zheng S."/>
            <person name="Shao F."/>
            <person name="Tao W."/>
        </authorList>
    </citation>
    <scope>NUCLEOTIDE SEQUENCE</scope>
    <source>
        <strain evidence="2">Chongqing</strain>
    </source>
</reference>
<feature type="coiled-coil region" evidence="1">
    <location>
        <begin position="162"/>
        <end position="228"/>
    </location>
</feature>
<proteinExistence type="predicted"/>
<name>A0AAD5A387_SILAS</name>
<dbReference type="Proteomes" id="UP001205998">
    <property type="component" value="Unassembled WGS sequence"/>
</dbReference>
<evidence type="ECO:0000256" key="1">
    <source>
        <dbReference type="SAM" id="Coils"/>
    </source>
</evidence>
<keyword evidence="3" id="KW-1185">Reference proteome</keyword>
<gene>
    <name evidence="2" type="ORF">C0J50_6644</name>
</gene>
<sequence>MLISTFWQMEEREAQIKELQNTITELHQEMSLKDQEKLQQLKQLVHLEARIKTLTQEVSSDQMAERGLEVLKSELDIQEQRLWELQRELQEKQQELRRGHNRLQQLSIELKSSTRNAQELQGQLLEARARVVQVETENEALLEYKRLHKSEVEKLSAELSSIQRGSEEEQETERKFRELQAELSATQARLSDCQHGTQEAQKRADQQIQQLQEEVSRLKLQHQSVNQQVGLLHQTRLLHLSRPPPFVSFRFTSLVTSPSQQCSFRELGVFSDMIENSPVQIHSNKPDYIVAYT</sequence>
<evidence type="ECO:0000313" key="2">
    <source>
        <dbReference type="EMBL" id="KAI5608505.1"/>
    </source>
</evidence>
<protein>
    <submittedName>
        <fullName evidence="2">Uncharacterized protein</fullName>
    </submittedName>
</protein>
<dbReference type="PANTHER" id="PTHR18881:SF2">
    <property type="entry name" value="POLYAMINE-MODULATED FACTOR 1-BINDING PROTEIN 1"/>
    <property type="match status" value="1"/>
</dbReference>
<accession>A0AAD5A387</accession>
<comment type="caution">
    <text evidence="2">The sequence shown here is derived from an EMBL/GenBank/DDBJ whole genome shotgun (WGS) entry which is preliminary data.</text>
</comment>